<dbReference type="EMBL" id="JACHGG010000003">
    <property type="protein sequence ID" value="MBB6059825.1"/>
    <property type="molecule type" value="Genomic_DNA"/>
</dbReference>
<protein>
    <submittedName>
        <fullName evidence="1">Uncharacterized protein</fullName>
    </submittedName>
</protein>
<sequence length="232" mass="27502">MNDKLILLLNYYTREQRALAKQLREAVQERDYRVAARIQKGLYLVTQQLQTLRALHNPHAEEVDRLGRQIRYLKKTKARVPMEARFPAEMLRKYEQEKQQLEAALPAPNPATTVLRECMEELLAGQIKGFHLILSKSVRLSVSIRRVRRTAILTLPELIRHRREYSIHRQQVRQLRHLEFAYYDQKDKLLAVVPMSSAEDLEQIMHLWLQITCVVFDSREFRNDSEIRYVVA</sequence>
<dbReference type="AlphaFoldDB" id="A0A7W9WCT1"/>
<evidence type="ECO:0000313" key="2">
    <source>
        <dbReference type="Proteomes" id="UP000532746"/>
    </source>
</evidence>
<accession>A0A7W9WCT1</accession>
<name>A0A7W9WCT1_9BACT</name>
<gene>
    <name evidence="1" type="ORF">HNQ93_002685</name>
</gene>
<dbReference type="RefSeq" id="WP_183403743.1">
    <property type="nucleotide sequence ID" value="NZ_JACHGG010000003.1"/>
</dbReference>
<dbReference type="Proteomes" id="UP000532746">
    <property type="component" value="Unassembled WGS sequence"/>
</dbReference>
<comment type="caution">
    <text evidence="1">The sequence shown here is derived from an EMBL/GenBank/DDBJ whole genome shotgun (WGS) entry which is preliminary data.</text>
</comment>
<reference evidence="1 2" key="1">
    <citation type="submission" date="2020-08" db="EMBL/GenBank/DDBJ databases">
        <title>Genomic Encyclopedia of Type Strains, Phase IV (KMG-IV): sequencing the most valuable type-strain genomes for metagenomic binning, comparative biology and taxonomic classification.</title>
        <authorList>
            <person name="Goeker M."/>
        </authorList>
    </citation>
    <scope>NUCLEOTIDE SEQUENCE [LARGE SCALE GENOMIC DNA]</scope>
    <source>
        <strain evidence="1 2">DSM 26718</strain>
    </source>
</reference>
<evidence type="ECO:0000313" key="1">
    <source>
        <dbReference type="EMBL" id="MBB6059825.1"/>
    </source>
</evidence>
<keyword evidence="2" id="KW-1185">Reference proteome</keyword>
<organism evidence="1 2">
    <name type="scientific">Hymenobacter luteus</name>
    <dbReference type="NCBI Taxonomy" id="1411122"/>
    <lineage>
        <taxon>Bacteria</taxon>
        <taxon>Pseudomonadati</taxon>
        <taxon>Bacteroidota</taxon>
        <taxon>Cytophagia</taxon>
        <taxon>Cytophagales</taxon>
        <taxon>Hymenobacteraceae</taxon>
        <taxon>Hymenobacter</taxon>
    </lineage>
</organism>
<proteinExistence type="predicted"/>